<name>A0ABY6DQ72_9NEIS</name>
<feature type="compositionally biased region" description="Gly residues" evidence="1">
    <location>
        <begin position="100"/>
        <end position="127"/>
    </location>
</feature>
<keyword evidence="2" id="KW-0732">Signal</keyword>
<proteinExistence type="predicted"/>
<reference evidence="3" key="1">
    <citation type="submission" date="2022-10" db="EMBL/GenBank/DDBJ databases">
        <title>Chitiniphilus purpureus sp. nov., a novel chitin-degrading bacterium isolated from crawfish pond sediment.</title>
        <authorList>
            <person name="Li K."/>
        </authorList>
    </citation>
    <scope>NUCLEOTIDE SEQUENCE</scope>
    <source>
        <strain evidence="3">CD1</strain>
    </source>
</reference>
<sequence>MARQAKALAVLALLPALMAQAFESGSTGADGAFNPSVNTVVDLPPSGILNYTTVNIPAGVTVKFKKNAANTPVVILASGDVTVAGVINLDGDKGADSGTAGDGSQGDDGLPGQGGPGGFDGGRGGKPYTGTSTADLIAKKLLYAGGAGLGPGAGMGGMLTYRPQYSDSLARAGGGGAGHGAAGQGNYRHRQSYSASYDRGGGEGGPAYGSDLLLPLIGGSGGGGATGGDSFPGSGGGGGGGAILLASSGTVSVTGGIYARGGASGSSNGTGLGATGGGGAGGAIRIVATRIAGNGQLQAGGGSRGSWSTAGTSEHYEEAGGNGAGGRIRLEGESITYNGTNSPAYKPGTPGPVFIANAPTLRITKVAGVAAPANPTGNADIVLPEDLQNPVTVEFETGGVPVGNTVMLTVTPAYGQRILAQSPALAGTLQNATASVQVSLPKGPSTLSATTTYTIVAALGDALARFANNERVEKIAVTAALGQAASGKVTLITVSGKAYEVPASVLGNLPAA</sequence>
<evidence type="ECO:0000256" key="2">
    <source>
        <dbReference type="SAM" id="SignalP"/>
    </source>
</evidence>
<dbReference type="RefSeq" id="WP_263124634.1">
    <property type="nucleotide sequence ID" value="NZ_CP106753.1"/>
</dbReference>
<keyword evidence="4" id="KW-1185">Reference proteome</keyword>
<feature type="signal peptide" evidence="2">
    <location>
        <begin position="1"/>
        <end position="21"/>
    </location>
</feature>
<accession>A0ABY6DQ72</accession>
<evidence type="ECO:0000313" key="4">
    <source>
        <dbReference type="Proteomes" id="UP001061302"/>
    </source>
</evidence>
<evidence type="ECO:0000313" key="3">
    <source>
        <dbReference type="EMBL" id="UXY15231.1"/>
    </source>
</evidence>
<dbReference type="EMBL" id="CP106753">
    <property type="protein sequence ID" value="UXY15231.1"/>
    <property type="molecule type" value="Genomic_DNA"/>
</dbReference>
<organism evidence="3 4">
    <name type="scientific">Chitiniphilus purpureus</name>
    <dbReference type="NCBI Taxonomy" id="2981137"/>
    <lineage>
        <taxon>Bacteria</taxon>
        <taxon>Pseudomonadati</taxon>
        <taxon>Pseudomonadota</taxon>
        <taxon>Betaproteobacteria</taxon>
        <taxon>Neisseriales</taxon>
        <taxon>Chitinibacteraceae</taxon>
        <taxon>Chitiniphilus</taxon>
    </lineage>
</organism>
<evidence type="ECO:0000256" key="1">
    <source>
        <dbReference type="SAM" id="MobiDB-lite"/>
    </source>
</evidence>
<gene>
    <name evidence="3" type="ORF">N8I74_18260</name>
</gene>
<dbReference type="Proteomes" id="UP001061302">
    <property type="component" value="Chromosome"/>
</dbReference>
<protein>
    <submittedName>
        <fullName evidence="3">Uncharacterized protein</fullName>
    </submittedName>
</protein>
<feature type="chain" id="PRO_5046840522" evidence="2">
    <location>
        <begin position="22"/>
        <end position="512"/>
    </location>
</feature>
<feature type="region of interest" description="Disordered" evidence="1">
    <location>
        <begin position="94"/>
        <end position="127"/>
    </location>
</feature>